<evidence type="ECO:0000259" key="1">
    <source>
        <dbReference type="Pfam" id="PF00535"/>
    </source>
</evidence>
<dbReference type="OrthoDB" id="6307329at2"/>
<reference evidence="3" key="1">
    <citation type="submission" date="2016-11" db="EMBL/GenBank/DDBJ databases">
        <authorList>
            <person name="Varghese N."/>
            <person name="Submissions S."/>
        </authorList>
    </citation>
    <scope>NUCLEOTIDE SEQUENCE [LARGE SCALE GENOMIC DNA]</scope>
    <source>
        <strain evidence="3">DSM 25330</strain>
    </source>
</reference>
<dbReference type="Gene3D" id="3.90.550.10">
    <property type="entry name" value="Spore Coat Polysaccharide Biosynthesis Protein SpsA, Chain A"/>
    <property type="match status" value="1"/>
</dbReference>
<organism evidence="2 3">
    <name type="scientific">Winogradskyella jejuensis</name>
    <dbReference type="NCBI Taxonomy" id="1089305"/>
    <lineage>
        <taxon>Bacteria</taxon>
        <taxon>Pseudomonadati</taxon>
        <taxon>Bacteroidota</taxon>
        <taxon>Flavobacteriia</taxon>
        <taxon>Flavobacteriales</taxon>
        <taxon>Flavobacteriaceae</taxon>
        <taxon>Winogradskyella</taxon>
    </lineage>
</organism>
<name>A0A1M5KA72_9FLAO</name>
<keyword evidence="2" id="KW-0808">Transferase</keyword>
<sequence length="316" mass="37085">MLSPPFFSVVIPLYNKEQYIKETLKSVLNQTFDNFEVIIINDGSTDKSFEVAKSFNDHRLKFFQQENQGLSIARNNGIKKSASGYIALIDADDLWSPNHLQKLYNLIQDYPNKGLYASRYAIKKSKKVTHQVNYYKLPEDFRGIVPSFFKHSLQHCVAWVSSICVPKKVFEDMNYFDPEIYSEQDTDLYIRMALKNYEFVLDASETTAIHNKTMSDNLSNYKNKTKVPRLLYAYKDEEKKNDYLNRYIDLNRFSTIVFLKLAGNKPLENELKEDITYQNLSRFQRIVINLPNPLVRLLFKAKDILKLNPFLVFKMK</sequence>
<proteinExistence type="predicted"/>
<dbReference type="EMBL" id="FQWS01000001">
    <property type="protein sequence ID" value="SHG49389.1"/>
    <property type="molecule type" value="Genomic_DNA"/>
</dbReference>
<dbReference type="STRING" id="1089305.SAMN05444148_0265"/>
<keyword evidence="3" id="KW-1185">Reference proteome</keyword>
<accession>A0A1M5KA72</accession>
<dbReference type="Pfam" id="PF00535">
    <property type="entry name" value="Glycos_transf_2"/>
    <property type="match status" value="1"/>
</dbReference>
<dbReference type="InterPro" id="IPR029044">
    <property type="entry name" value="Nucleotide-diphossugar_trans"/>
</dbReference>
<dbReference type="Proteomes" id="UP000184522">
    <property type="component" value="Unassembled WGS sequence"/>
</dbReference>
<dbReference type="RefSeq" id="WP_073081967.1">
    <property type="nucleotide sequence ID" value="NZ_FQWS01000001.1"/>
</dbReference>
<protein>
    <submittedName>
        <fullName evidence="2">Glycosyl transferase family 2</fullName>
    </submittedName>
</protein>
<evidence type="ECO:0000313" key="2">
    <source>
        <dbReference type="EMBL" id="SHG49389.1"/>
    </source>
</evidence>
<dbReference type="GO" id="GO:0016758">
    <property type="term" value="F:hexosyltransferase activity"/>
    <property type="evidence" value="ECO:0007669"/>
    <property type="project" value="UniProtKB-ARBA"/>
</dbReference>
<dbReference type="AlphaFoldDB" id="A0A1M5KA72"/>
<evidence type="ECO:0000313" key="3">
    <source>
        <dbReference type="Proteomes" id="UP000184522"/>
    </source>
</evidence>
<gene>
    <name evidence="2" type="ORF">SAMN05444148_0265</name>
</gene>
<dbReference type="PANTHER" id="PTHR22916">
    <property type="entry name" value="GLYCOSYLTRANSFERASE"/>
    <property type="match status" value="1"/>
</dbReference>
<feature type="domain" description="Glycosyltransferase 2-like" evidence="1">
    <location>
        <begin position="8"/>
        <end position="135"/>
    </location>
</feature>
<dbReference type="CDD" id="cd00761">
    <property type="entry name" value="Glyco_tranf_GTA_type"/>
    <property type="match status" value="1"/>
</dbReference>
<dbReference type="SUPFAM" id="SSF53448">
    <property type="entry name" value="Nucleotide-diphospho-sugar transferases"/>
    <property type="match status" value="1"/>
</dbReference>
<dbReference type="InterPro" id="IPR001173">
    <property type="entry name" value="Glyco_trans_2-like"/>
</dbReference>
<dbReference type="PANTHER" id="PTHR22916:SF3">
    <property type="entry name" value="UDP-GLCNAC:BETAGAL BETA-1,3-N-ACETYLGLUCOSAMINYLTRANSFERASE-LIKE PROTEIN 1"/>
    <property type="match status" value="1"/>
</dbReference>